<dbReference type="InterPro" id="IPR005607">
    <property type="entry name" value="BSD_dom"/>
</dbReference>
<feature type="region of interest" description="Disordered" evidence="1">
    <location>
        <begin position="163"/>
        <end position="190"/>
    </location>
</feature>
<protein>
    <submittedName>
        <fullName evidence="3">BSD domain protein</fullName>
    </submittedName>
</protein>
<organism evidence="3 4">
    <name type="scientific">Oesophagostomum dentatum</name>
    <name type="common">Nodular worm</name>
    <dbReference type="NCBI Taxonomy" id="61180"/>
    <lineage>
        <taxon>Eukaryota</taxon>
        <taxon>Metazoa</taxon>
        <taxon>Ecdysozoa</taxon>
        <taxon>Nematoda</taxon>
        <taxon>Chromadorea</taxon>
        <taxon>Rhabditida</taxon>
        <taxon>Rhabditina</taxon>
        <taxon>Rhabditomorpha</taxon>
        <taxon>Strongyloidea</taxon>
        <taxon>Strongylidae</taxon>
        <taxon>Oesophagostomum</taxon>
    </lineage>
</organism>
<dbReference type="EMBL" id="KN560920">
    <property type="protein sequence ID" value="KHJ86291.1"/>
    <property type="molecule type" value="Genomic_DNA"/>
</dbReference>
<dbReference type="InterPro" id="IPR035925">
    <property type="entry name" value="BSD_dom_sf"/>
</dbReference>
<dbReference type="Proteomes" id="UP000053660">
    <property type="component" value="Unassembled WGS sequence"/>
</dbReference>
<evidence type="ECO:0000256" key="1">
    <source>
        <dbReference type="SAM" id="MobiDB-lite"/>
    </source>
</evidence>
<keyword evidence="4" id="KW-1185">Reference proteome</keyword>
<dbReference type="PROSITE" id="PS50858">
    <property type="entry name" value="BSD"/>
    <property type="match status" value="1"/>
</dbReference>
<name>A0A0B1SQW9_OESDE</name>
<dbReference type="GO" id="GO:0005737">
    <property type="term" value="C:cytoplasm"/>
    <property type="evidence" value="ECO:0007669"/>
    <property type="project" value="TreeGrafter"/>
</dbReference>
<reference evidence="3 4" key="1">
    <citation type="submission" date="2014-03" db="EMBL/GenBank/DDBJ databases">
        <title>Draft genome of the hookworm Oesophagostomum dentatum.</title>
        <authorList>
            <person name="Mitreva M."/>
        </authorList>
    </citation>
    <scope>NUCLEOTIDE SEQUENCE [LARGE SCALE GENOMIC DNA]</scope>
    <source>
        <strain evidence="3 4">OD-Hann</strain>
    </source>
</reference>
<proteinExistence type="predicted"/>
<dbReference type="SMART" id="SM00751">
    <property type="entry name" value="BSD"/>
    <property type="match status" value="1"/>
</dbReference>
<dbReference type="Pfam" id="PF03909">
    <property type="entry name" value="BSD"/>
    <property type="match status" value="1"/>
</dbReference>
<dbReference type="AlphaFoldDB" id="A0A0B1SQW9"/>
<dbReference type="InterPro" id="IPR051494">
    <property type="entry name" value="BSD_domain-containing"/>
</dbReference>
<dbReference type="PANTHER" id="PTHR16019">
    <property type="entry name" value="SYNAPSE-ASSOCIATED PROTEIN"/>
    <property type="match status" value="1"/>
</dbReference>
<gene>
    <name evidence="3" type="ORF">OESDEN_13963</name>
</gene>
<dbReference type="SUPFAM" id="SSF140383">
    <property type="entry name" value="BSD domain-like"/>
    <property type="match status" value="1"/>
</dbReference>
<sequence>MKSVVDTVTDTVKSLAVEETTRNEDDITEAIRPRVLRKTILTQSSVDPETLTCDHILARQEQAKLNELQSSESTFRNEPENAEAFEKWSKRFVLDEYDAEINILLANNPKLREIYGKLVPTELDAKTFWSRYFFAVQIAEMDEELQHSFSLKQLTVKTDADDKKKKELSGSDGSITVVDHQPTSPAASADDWSVCSEKNYVEVFLL</sequence>
<dbReference type="OrthoDB" id="73788at2759"/>
<dbReference type="PANTHER" id="PTHR16019:SF5">
    <property type="entry name" value="BSD DOMAIN-CONTAINING PROTEIN 1"/>
    <property type="match status" value="1"/>
</dbReference>
<evidence type="ECO:0000259" key="2">
    <source>
        <dbReference type="PROSITE" id="PS50858"/>
    </source>
</evidence>
<evidence type="ECO:0000313" key="3">
    <source>
        <dbReference type="EMBL" id="KHJ86291.1"/>
    </source>
</evidence>
<feature type="domain" description="BSD" evidence="2">
    <location>
        <begin position="88"/>
        <end position="140"/>
    </location>
</feature>
<dbReference type="Gene3D" id="1.10.3970.10">
    <property type="entry name" value="BSD domain"/>
    <property type="match status" value="1"/>
</dbReference>
<evidence type="ECO:0000313" key="4">
    <source>
        <dbReference type="Proteomes" id="UP000053660"/>
    </source>
</evidence>
<accession>A0A0B1SQW9</accession>